<feature type="domain" description="DUF4097" evidence="1">
    <location>
        <begin position="53"/>
        <end position="297"/>
    </location>
</feature>
<evidence type="ECO:0000313" key="2">
    <source>
        <dbReference type="EMBL" id="HIW07815.1"/>
    </source>
</evidence>
<gene>
    <name evidence="2" type="ORF">H9890_00220</name>
</gene>
<dbReference type="Proteomes" id="UP000823933">
    <property type="component" value="Unassembled WGS sequence"/>
</dbReference>
<evidence type="ECO:0000259" key="1">
    <source>
        <dbReference type="Pfam" id="PF13349"/>
    </source>
</evidence>
<dbReference type="Gene3D" id="2.160.20.120">
    <property type="match status" value="1"/>
</dbReference>
<dbReference type="Pfam" id="PF13349">
    <property type="entry name" value="DUF4097"/>
    <property type="match status" value="1"/>
</dbReference>
<protein>
    <submittedName>
        <fullName evidence="2">DUF4097 domain-containing protein</fullName>
    </submittedName>
</protein>
<reference evidence="2" key="1">
    <citation type="journal article" date="2021" name="PeerJ">
        <title>Extensive microbial diversity within the chicken gut microbiome revealed by metagenomics and culture.</title>
        <authorList>
            <person name="Gilroy R."/>
            <person name="Ravi A."/>
            <person name="Getino M."/>
            <person name="Pursley I."/>
            <person name="Horton D.L."/>
            <person name="Alikhan N.F."/>
            <person name="Baker D."/>
            <person name="Gharbi K."/>
            <person name="Hall N."/>
            <person name="Watson M."/>
            <person name="Adriaenssens E.M."/>
            <person name="Foster-Nyarko E."/>
            <person name="Jarju S."/>
            <person name="Secka A."/>
            <person name="Antonio M."/>
            <person name="Oren A."/>
            <person name="Chaudhuri R.R."/>
            <person name="La Ragione R."/>
            <person name="Hildebrand F."/>
            <person name="Pallen M.J."/>
        </authorList>
    </citation>
    <scope>NUCLEOTIDE SEQUENCE</scope>
    <source>
        <strain evidence="2">ChiHcolR34-3080</strain>
    </source>
</reference>
<name>A0A9D1Q922_9FIRM</name>
<sequence>MKRRLSTIALSALAVAAVGGLTVLRTGLAAEAAWRNQYTPLTRNTYPVEGSFSAISVTDYYADVQFRVSRDGTVSVVTRDAAEVNHTVEVVGSTLTISRPELTAGQRLFHHEDDDPEITVYLPAGNYGDLTVSTTSGDIEAVSQIGFASASLTTVSGDIELGGVVAGRVTCNTTSGDVELLCPTAGDVEINTTSGDAELTDCYIQSLNVVSVSGDADLERTVAAGAVTISTTSGDIDLERSDAASLTLSTVSGEVEGSLLTAKNFAVSSTMGRISAPAADPAAGPCTVTTTSGDIRLAVRP</sequence>
<dbReference type="AlphaFoldDB" id="A0A9D1Q922"/>
<comment type="caution">
    <text evidence="2">The sequence shown here is derived from an EMBL/GenBank/DDBJ whole genome shotgun (WGS) entry which is preliminary data.</text>
</comment>
<accession>A0A9D1Q922</accession>
<reference evidence="2" key="2">
    <citation type="submission" date="2021-04" db="EMBL/GenBank/DDBJ databases">
        <authorList>
            <person name="Gilroy R."/>
        </authorList>
    </citation>
    <scope>NUCLEOTIDE SEQUENCE</scope>
    <source>
        <strain evidence="2">ChiHcolR34-3080</strain>
    </source>
</reference>
<evidence type="ECO:0000313" key="3">
    <source>
        <dbReference type="Proteomes" id="UP000823933"/>
    </source>
</evidence>
<dbReference type="InterPro" id="IPR025164">
    <property type="entry name" value="Toastrack_DUF4097"/>
</dbReference>
<dbReference type="EMBL" id="DXHQ01000003">
    <property type="protein sequence ID" value="HIW07815.1"/>
    <property type="molecule type" value="Genomic_DNA"/>
</dbReference>
<organism evidence="2 3">
    <name type="scientific">Candidatus Faecalibacterium intestinigallinarum</name>
    <dbReference type="NCBI Taxonomy" id="2838581"/>
    <lineage>
        <taxon>Bacteria</taxon>
        <taxon>Bacillati</taxon>
        <taxon>Bacillota</taxon>
        <taxon>Clostridia</taxon>
        <taxon>Eubacteriales</taxon>
        <taxon>Oscillospiraceae</taxon>
        <taxon>Faecalibacterium</taxon>
    </lineage>
</organism>
<proteinExistence type="predicted"/>